<dbReference type="Gene3D" id="3.40.50.1000">
    <property type="entry name" value="HAD superfamily/HAD-like"/>
    <property type="match status" value="1"/>
</dbReference>
<feature type="binding site" evidence="9">
    <location>
        <position position="15"/>
    </location>
    <ligand>
        <name>Mg(2+)</name>
        <dbReference type="ChEBI" id="CHEBI:18420"/>
    </ligand>
</feature>
<dbReference type="SFLD" id="SFLDG01129">
    <property type="entry name" value="C1.5:_HAD__Beta-PGM__Phosphata"/>
    <property type="match status" value="1"/>
</dbReference>
<dbReference type="SFLD" id="SFLDS00003">
    <property type="entry name" value="Haloacid_Dehalogenase"/>
    <property type="match status" value="1"/>
</dbReference>
<evidence type="ECO:0000256" key="9">
    <source>
        <dbReference type="HAMAP-Rule" id="MF_01375"/>
    </source>
</evidence>
<dbReference type="InterPro" id="IPR036412">
    <property type="entry name" value="HAD-like_sf"/>
</dbReference>
<comment type="cofactor">
    <cofactor evidence="9">
        <name>Mg(2+)</name>
        <dbReference type="ChEBI" id="CHEBI:18420"/>
    </cofactor>
    <text evidence="9">Binds 1 Mg(2+) ion per subunit.</text>
</comment>
<comment type="caution">
    <text evidence="10">The sequence shown here is derived from an EMBL/GenBank/DDBJ whole genome shotgun (WGS) entry which is preliminary data.</text>
</comment>
<dbReference type="HAMAP" id="MF_01375">
    <property type="entry name" value="PhnX"/>
    <property type="match status" value="1"/>
</dbReference>
<dbReference type="InterPro" id="IPR023198">
    <property type="entry name" value="PGP-like_dom2"/>
</dbReference>
<evidence type="ECO:0000256" key="3">
    <source>
        <dbReference type="ARBA" id="ARBA00022801"/>
    </source>
</evidence>
<organism evidence="10 11">
    <name type="scientific">Komagataeibacter swingsii</name>
    <dbReference type="NCBI Taxonomy" id="215220"/>
    <lineage>
        <taxon>Bacteria</taxon>
        <taxon>Pseudomonadati</taxon>
        <taxon>Pseudomonadota</taxon>
        <taxon>Alphaproteobacteria</taxon>
        <taxon>Acetobacterales</taxon>
        <taxon>Acetobacteraceae</taxon>
        <taxon>Komagataeibacter</taxon>
    </lineage>
</organism>
<evidence type="ECO:0000313" key="10">
    <source>
        <dbReference type="EMBL" id="PYD70658.1"/>
    </source>
</evidence>
<reference evidence="10 11" key="1">
    <citation type="submission" date="2017-07" db="EMBL/GenBank/DDBJ databases">
        <title>A draft genome sequence of Komagataeibacter swingsii LMG 22125.</title>
        <authorList>
            <person name="Skraban J."/>
            <person name="Cleenwerck I."/>
            <person name="Vandamme P."/>
            <person name="Trcek J."/>
        </authorList>
    </citation>
    <scope>NUCLEOTIDE SEQUENCE [LARGE SCALE GENOMIC DNA]</scope>
    <source>
        <strain evidence="10 11">LMG 22125</strain>
    </source>
</reference>
<comment type="similarity">
    <text evidence="9">Belongs to the HAD-like hydrolase superfamily. PhnX family.</text>
</comment>
<dbReference type="GO" id="GO:0008967">
    <property type="term" value="F:phosphoglycolate phosphatase activity"/>
    <property type="evidence" value="ECO:0007669"/>
    <property type="project" value="TreeGrafter"/>
</dbReference>
<evidence type="ECO:0000256" key="6">
    <source>
        <dbReference type="ARBA" id="ARBA00052005"/>
    </source>
</evidence>
<dbReference type="GO" id="GO:0019700">
    <property type="term" value="P:organic phosphonate catabolic process"/>
    <property type="evidence" value="ECO:0007669"/>
    <property type="project" value="InterPro"/>
</dbReference>
<dbReference type="Gene3D" id="1.10.150.240">
    <property type="entry name" value="Putative phosphatase, domain 2"/>
    <property type="match status" value="1"/>
</dbReference>
<dbReference type="Proteomes" id="UP000247371">
    <property type="component" value="Unassembled WGS sequence"/>
</dbReference>
<feature type="active site" description="Nucleophile" evidence="9">
    <location>
        <position position="13"/>
    </location>
</feature>
<dbReference type="SUPFAM" id="SSF56784">
    <property type="entry name" value="HAD-like"/>
    <property type="match status" value="1"/>
</dbReference>
<dbReference type="InterPro" id="IPR006323">
    <property type="entry name" value="Phosphonoacetald_hydro"/>
</dbReference>
<dbReference type="InterPro" id="IPR023214">
    <property type="entry name" value="HAD_sf"/>
</dbReference>
<dbReference type="NCBIfam" id="TIGR01422">
    <property type="entry name" value="phosphonatase"/>
    <property type="match status" value="1"/>
</dbReference>
<sequence>MQSFRHLRAVIFDWAGTLVDYGSRAPMGVFVEAFAQFGVAITIEEARLPMGMAKRPHIAALLAQPRIHAAWRQRHGSPPTEQDIDAIYAVFVPKNISVASRHADIIPGAADVLAAMRQGGLKIGSTTGYTREIMNEIQPVAARQGVDVDSLVCSGETPEGRPSPFMIWHALAQMSVWPTRATVKVDDTPVGIGEGLNAGAWTVGVALSGNALGCASDEMAALPATEFAARRAAAYAQLTAAGAHVVIDSVADLLPVLWAFDGRMARGEYP</sequence>
<dbReference type="PANTHER" id="PTHR43434:SF19">
    <property type="entry name" value="PHOSPHONOACETALDEHYDE HYDROLASE"/>
    <property type="match status" value="1"/>
</dbReference>
<evidence type="ECO:0000256" key="4">
    <source>
        <dbReference type="ARBA" id="ARBA00022842"/>
    </source>
</evidence>
<accession>A0A2V4SFG0</accession>
<dbReference type="EMBL" id="NKUB01000003">
    <property type="protein sequence ID" value="PYD70658.1"/>
    <property type="molecule type" value="Genomic_DNA"/>
</dbReference>
<feature type="binding site" evidence="9">
    <location>
        <position position="13"/>
    </location>
    <ligand>
        <name>Mg(2+)</name>
        <dbReference type="ChEBI" id="CHEBI:18420"/>
    </ligand>
</feature>
<keyword evidence="5 9" id="KW-0704">Schiff base</keyword>
<comment type="catalytic activity">
    <reaction evidence="6 9">
        <text>phosphonoacetaldehyde + H2O = acetaldehyde + phosphate + H(+)</text>
        <dbReference type="Rhea" id="RHEA:18905"/>
        <dbReference type="ChEBI" id="CHEBI:15343"/>
        <dbReference type="ChEBI" id="CHEBI:15377"/>
        <dbReference type="ChEBI" id="CHEBI:15378"/>
        <dbReference type="ChEBI" id="CHEBI:43474"/>
        <dbReference type="ChEBI" id="CHEBI:58383"/>
        <dbReference type="EC" id="3.11.1.1"/>
    </reaction>
</comment>
<dbReference type="RefSeq" id="WP_110556074.1">
    <property type="nucleotide sequence ID" value="NZ_NKUB01000003.1"/>
</dbReference>
<dbReference type="Pfam" id="PF00702">
    <property type="entry name" value="Hydrolase"/>
    <property type="match status" value="1"/>
</dbReference>
<keyword evidence="2 9" id="KW-0479">Metal-binding</keyword>
<protein>
    <recommendedName>
        <fullName evidence="8 9">Phosphonoacetaldehyde hydrolase</fullName>
        <shortName evidence="9">Phosphonatase</shortName>
        <ecNumber evidence="8 9">3.11.1.1</ecNumber>
    </recommendedName>
    <alternativeName>
        <fullName evidence="9">Phosphonoacetaldehyde phosphonohydrolase</fullName>
    </alternativeName>
</protein>
<comment type="function">
    <text evidence="7 9">Involved in phosphonate degradation.</text>
</comment>
<dbReference type="GO" id="GO:0050194">
    <property type="term" value="F:phosphonoacetaldehyde hydrolase activity"/>
    <property type="evidence" value="ECO:0007669"/>
    <property type="project" value="UniProtKB-UniRule"/>
</dbReference>
<evidence type="ECO:0000256" key="5">
    <source>
        <dbReference type="ARBA" id="ARBA00023270"/>
    </source>
</evidence>
<gene>
    <name evidence="9" type="primary">phnX</name>
    <name evidence="10" type="ORF">CFR76_04160</name>
</gene>
<evidence type="ECO:0000256" key="7">
    <source>
        <dbReference type="ARBA" id="ARBA00056573"/>
    </source>
</evidence>
<feature type="active site" description="Schiff-base intermediate with substrate" evidence="9">
    <location>
        <position position="54"/>
    </location>
</feature>
<dbReference type="AlphaFoldDB" id="A0A2V4SFG0"/>
<name>A0A2V4SFG0_9PROT</name>
<feature type="binding site" evidence="9">
    <location>
        <position position="187"/>
    </location>
    <ligand>
        <name>Mg(2+)</name>
        <dbReference type="ChEBI" id="CHEBI:18420"/>
    </ligand>
</feature>
<dbReference type="GO" id="GO:0000287">
    <property type="term" value="F:magnesium ion binding"/>
    <property type="evidence" value="ECO:0007669"/>
    <property type="project" value="UniProtKB-UniRule"/>
</dbReference>
<dbReference type="GO" id="GO:0005829">
    <property type="term" value="C:cytosol"/>
    <property type="evidence" value="ECO:0007669"/>
    <property type="project" value="TreeGrafter"/>
</dbReference>
<evidence type="ECO:0000313" key="11">
    <source>
        <dbReference type="Proteomes" id="UP000247371"/>
    </source>
</evidence>
<dbReference type="EC" id="3.11.1.1" evidence="8 9"/>
<evidence type="ECO:0000256" key="1">
    <source>
        <dbReference type="ARBA" id="ARBA00011738"/>
    </source>
</evidence>
<keyword evidence="3 9" id="KW-0378">Hydrolase</keyword>
<keyword evidence="4 9" id="KW-0460">Magnesium</keyword>
<dbReference type="InterPro" id="IPR050155">
    <property type="entry name" value="HAD-like_hydrolase_sf"/>
</dbReference>
<evidence type="ECO:0000256" key="2">
    <source>
        <dbReference type="ARBA" id="ARBA00022723"/>
    </source>
</evidence>
<dbReference type="GO" id="GO:0006281">
    <property type="term" value="P:DNA repair"/>
    <property type="evidence" value="ECO:0007669"/>
    <property type="project" value="TreeGrafter"/>
</dbReference>
<dbReference type="PANTHER" id="PTHR43434">
    <property type="entry name" value="PHOSPHOGLYCOLATE PHOSPHATASE"/>
    <property type="match status" value="1"/>
</dbReference>
<keyword evidence="11" id="KW-1185">Reference proteome</keyword>
<comment type="subunit">
    <text evidence="1 9">Homodimer.</text>
</comment>
<evidence type="ECO:0000256" key="8">
    <source>
        <dbReference type="ARBA" id="ARBA00066472"/>
    </source>
</evidence>
<proteinExistence type="inferred from homology"/>
<dbReference type="FunFam" id="1.10.150.240:FF:000006">
    <property type="entry name" value="Phosphonoacetaldehyde hydrolase"/>
    <property type="match status" value="1"/>
</dbReference>